<evidence type="ECO:0000256" key="9">
    <source>
        <dbReference type="SAM" id="MobiDB-lite"/>
    </source>
</evidence>
<dbReference type="OrthoDB" id="5862255at2759"/>
<keyword evidence="6" id="KW-0472">Membrane</keyword>
<keyword evidence="8" id="KW-0325">Glycoprotein</keyword>
<reference evidence="11 12" key="1">
    <citation type="submission" date="2014-11" db="EMBL/GenBank/DDBJ databases">
        <title>Genetic blueprint of the zoonotic pathogen Toxocara canis.</title>
        <authorList>
            <person name="Zhu X.-Q."/>
            <person name="Korhonen P.K."/>
            <person name="Cai H."/>
            <person name="Young N.D."/>
            <person name="Nejsum P."/>
            <person name="von Samson-Himmelstjerna G."/>
            <person name="Boag P.R."/>
            <person name="Tan P."/>
            <person name="Li Q."/>
            <person name="Min J."/>
            <person name="Yang Y."/>
            <person name="Wang X."/>
            <person name="Fang X."/>
            <person name="Hall R.S."/>
            <person name="Hofmann A."/>
            <person name="Sternberg P.W."/>
            <person name="Jex A.R."/>
            <person name="Gasser R.B."/>
        </authorList>
    </citation>
    <scope>NUCLEOTIDE SEQUENCE [LARGE SCALE GENOMIC DNA]</scope>
    <source>
        <strain evidence="11">PN_DK_2014</strain>
    </source>
</reference>
<evidence type="ECO:0000256" key="8">
    <source>
        <dbReference type="ARBA" id="ARBA00023180"/>
    </source>
</evidence>
<feature type="region of interest" description="Disordered" evidence="9">
    <location>
        <begin position="319"/>
        <end position="340"/>
    </location>
</feature>
<evidence type="ECO:0000256" key="3">
    <source>
        <dbReference type="ARBA" id="ARBA00022536"/>
    </source>
</evidence>
<feature type="signal peptide" evidence="10">
    <location>
        <begin position="1"/>
        <end position="17"/>
    </location>
</feature>
<organism evidence="11 12">
    <name type="scientific">Toxocara canis</name>
    <name type="common">Canine roundworm</name>
    <dbReference type="NCBI Taxonomy" id="6265"/>
    <lineage>
        <taxon>Eukaryota</taxon>
        <taxon>Metazoa</taxon>
        <taxon>Ecdysozoa</taxon>
        <taxon>Nematoda</taxon>
        <taxon>Chromadorea</taxon>
        <taxon>Rhabditida</taxon>
        <taxon>Spirurina</taxon>
        <taxon>Ascaridomorpha</taxon>
        <taxon>Ascaridoidea</taxon>
        <taxon>Toxocaridae</taxon>
        <taxon>Toxocara</taxon>
    </lineage>
</organism>
<protein>
    <recommendedName>
        <fullName evidence="13">Zonadhesin</fullName>
    </recommendedName>
</protein>
<dbReference type="STRING" id="6265.A0A0B2W585"/>
<dbReference type="OMA" id="PTYNCRV"/>
<accession>A0A0B2W585</accession>
<keyword evidence="7" id="KW-1015">Disulfide bond</keyword>
<evidence type="ECO:0000256" key="5">
    <source>
        <dbReference type="ARBA" id="ARBA00022737"/>
    </source>
</evidence>
<keyword evidence="5" id="KW-0677">Repeat</keyword>
<keyword evidence="2" id="KW-1003">Cell membrane</keyword>
<evidence type="ECO:0000256" key="2">
    <source>
        <dbReference type="ARBA" id="ARBA00022475"/>
    </source>
</evidence>
<dbReference type="GO" id="GO:0005886">
    <property type="term" value="C:plasma membrane"/>
    <property type="evidence" value="ECO:0007669"/>
    <property type="project" value="UniProtKB-SubCell"/>
</dbReference>
<evidence type="ECO:0000256" key="4">
    <source>
        <dbReference type="ARBA" id="ARBA00022729"/>
    </source>
</evidence>
<evidence type="ECO:0000313" key="11">
    <source>
        <dbReference type="EMBL" id="KHN88440.1"/>
    </source>
</evidence>
<dbReference type="AlphaFoldDB" id="A0A0B2W585"/>
<sequence>MRSLWIIAILLVSKCYSEPQPSKDRVMDETQFSNPHSFDYNFEDDLRKPADTNDIYDEVVPFLPGFVLHKNGKDVGYTRVPIVTRKVPTWSTPRPRNRKLDIYDPWTMPPYGASTWRSQTKPPLSKLQLIHPKGLQEKLDSFHRRRITTTTRSTTLRTTTTTTKRTTTPRPTTTTRRTTTTTRPPTTTTRWTTTTTRPTTTTRRTTTTSRPTTTTTRRTTTTLRPTTTTTTRRTTTPRLTTATTRRTTTSRPTTTTTTRRTTTPRPTTTTTIRRTTTPRTTTTTRKTIAIRTTTPKPTTTTTRRTTTTRPITTTRKITTTTTKQTTTTNRPTVSTTTKATSKWPTTTIAALRAATSRTALVKVRSNELFVKSAPVREIPVKTRMGAERSAMNSAFSSPSSSVQSMSPNRKGANLLVGKTVRSISASPPLKPPIIHSGDGPYRGPTYNCRVLSPLRDGKPSENTDKSCKLLLPGFPADNSCRCTYDVSGRDENGCAMGYLYTCKKR</sequence>
<dbReference type="Proteomes" id="UP000031036">
    <property type="component" value="Unassembled WGS sequence"/>
</dbReference>
<proteinExistence type="predicted"/>
<evidence type="ECO:0008006" key="13">
    <source>
        <dbReference type="Google" id="ProtNLM"/>
    </source>
</evidence>
<dbReference type="PANTHER" id="PTHR24037">
    <property type="entry name" value="HEART DEVELOPMENT PROTEIN WITH EGF-LIKE DOMAINS 1"/>
    <property type="match status" value="1"/>
</dbReference>
<dbReference type="PANTHER" id="PTHR24037:SF11">
    <property type="entry name" value="MUCIN-2-LIKE"/>
    <property type="match status" value="1"/>
</dbReference>
<evidence type="ECO:0000313" key="12">
    <source>
        <dbReference type="Proteomes" id="UP000031036"/>
    </source>
</evidence>
<name>A0A0B2W585_TOXCA</name>
<feature type="region of interest" description="Disordered" evidence="9">
    <location>
        <begin position="154"/>
        <end position="284"/>
    </location>
</feature>
<feature type="chain" id="PRO_5002078868" description="Zonadhesin" evidence="10">
    <location>
        <begin position="18"/>
        <end position="505"/>
    </location>
</feature>
<evidence type="ECO:0000256" key="10">
    <source>
        <dbReference type="SAM" id="SignalP"/>
    </source>
</evidence>
<comment type="caution">
    <text evidence="11">The sequence shown here is derived from an EMBL/GenBank/DDBJ whole genome shotgun (WGS) entry which is preliminary data.</text>
</comment>
<evidence type="ECO:0000256" key="1">
    <source>
        <dbReference type="ARBA" id="ARBA00004236"/>
    </source>
</evidence>
<evidence type="ECO:0000256" key="6">
    <source>
        <dbReference type="ARBA" id="ARBA00023136"/>
    </source>
</evidence>
<keyword evidence="3" id="KW-0245">EGF-like domain</keyword>
<comment type="subcellular location">
    <subcellularLocation>
        <location evidence="1">Cell membrane</location>
    </subcellularLocation>
</comment>
<keyword evidence="4 10" id="KW-0732">Signal</keyword>
<gene>
    <name evidence="11" type="ORF">Tcan_11847</name>
</gene>
<dbReference type="EMBL" id="JPKZ01000231">
    <property type="protein sequence ID" value="KHN88440.1"/>
    <property type="molecule type" value="Genomic_DNA"/>
</dbReference>
<evidence type="ECO:0000256" key="7">
    <source>
        <dbReference type="ARBA" id="ARBA00023157"/>
    </source>
</evidence>
<keyword evidence="12" id="KW-1185">Reference proteome</keyword>